<dbReference type="Pfam" id="PF18223">
    <property type="entry name" value="PilJ_C"/>
    <property type="match status" value="1"/>
</dbReference>
<dbReference type="STRING" id="411490.ANACAC_01331"/>
<evidence type="ECO:0000313" key="5">
    <source>
        <dbReference type="Proteomes" id="UP000004935"/>
    </source>
</evidence>
<dbReference type="InterPro" id="IPR045584">
    <property type="entry name" value="Pilin-like"/>
</dbReference>
<evidence type="ECO:0000313" key="4">
    <source>
        <dbReference type="EMBL" id="EDR97709.1"/>
    </source>
</evidence>
<sequence>MPARRGKMKQTIKNKKGFTLVELVVVLVIIGIFAAIAIPSFTAYLRKQKESDAKSECKLIVASSQSAYMELYAKNRLTSVGADKKQILKMAGTGGSFQGSIFFDENEMKIQTLTYKAENGLCVKYNKDADVKYVISDDSALTPLEEYVEEYKKLMDQLYKEGKVNNWASRELLMKYMYDHGNGYMPVDSSFLKSKYFDELEDQLYWQPYYLSSKGVSGSFGSLLIATKSDGSNPNNMHGQWKAYLVYYDGKIYETGKTTTNGAGTHPEYIGVSSLATIKNLDDVHDFLISLGFRVQS</sequence>
<name>B0MCN9_ANACD</name>
<dbReference type="HOGENOM" id="CLU_939113_0_0_9"/>
<comment type="caution">
    <text evidence="4">The sequence shown here is derived from an EMBL/GenBank/DDBJ whole genome shotgun (WGS) entry which is preliminary data.</text>
</comment>
<keyword evidence="1" id="KW-0488">Methylation</keyword>
<dbReference type="EMBL" id="ABAX03000012">
    <property type="protein sequence ID" value="EDR97709.1"/>
    <property type="molecule type" value="Genomic_DNA"/>
</dbReference>
<protein>
    <submittedName>
        <fullName evidence="4">Prepilin-type cleavage/methylation N-terminal domain protein</fullName>
    </submittedName>
</protein>
<reference evidence="4" key="2">
    <citation type="submission" date="2013-11" db="EMBL/GenBank/DDBJ databases">
        <title>Draft genome sequence of Anaerostipes caccae (DSM 14662).</title>
        <authorList>
            <person name="Sudarsanam P."/>
            <person name="Ley R."/>
            <person name="Guruge J."/>
            <person name="Turnbaugh P.J."/>
            <person name="Mahowald M."/>
            <person name="Liep D."/>
            <person name="Gordon J."/>
        </authorList>
    </citation>
    <scope>NUCLEOTIDE SEQUENCE</scope>
    <source>
        <strain evidence="4">DSM 14662</strain>
    </source>
</reference>
<keyword evidence="2" id="KW-1133">Transmembrane helix</keyword>
<keyword evidence="2" id="KW-0812">Transmembrane</keyword>
<organism evidence="4 5">
    <name type="scientific">Anaerostipes caccae (strain DSM 14662 / CCUG 47493 / JCM 13470 / NCIMB 13811 / L1-92)</name>
    <dbReference type="NCBI Taxonomy" id="411490"/>
    <lineage>
        <taxon>Bacteria</taxon>
        <taxon>Bacillati</taxon>
        <taxon>Bacillota</taxon>
        <taxon>Clostridia</taxon>
        <taxon>Lachnospirales</taxon>
        <taxon>Lachnospiraceae</taxon>
        <taxon>Anaerostipes</taxon>
    </lineage>
</organism>
<dbReference type="NCBIfam" id="TIGR02532">
    <property type="entry name" value="IV_pilin_GFxxxE"/>
    <property type="match status" value="1"/>
</dbReference>
<dbReference type="Pfam" id="PF07963">
    <property type="entry name" value="N_methyl"/>
    <property type="match status" value="1"/>
</dbReference>
<evidence type="ECO:0000256" key="2">
    <source>
        <dbReference type="SAM" id="Phobius"/>
    </source>
</evidence>
<dbReference type="SUPFAM" id="SSF54523">
    <property type="entry name" value="Pili subunits"/>
    <property type="match status" value="1"/>
</dbReference>
<dbReference type="PANTHER" id="PTHR30093">
    <property type="entry name" value="GENERAL SECRETION PATHWAY PROTEIN G"/>
    <property type="match status" value="1"/>
</dbReference>
<dbReference type="Proteomes" id="UP000004935">
    <property type="component" value="Unassembled WGS sequence"/>
</dbReference>
<dbReference type="eggNOG" id="COG4968">
    <property type="taxonomic scope" value="Bacteria"/>
</dbReference>
<keyword evidence="2" id="KW-0472">Membrane</keyword>
<feature type="transmembrane region" description="Helical" evidence="2">
    <location>
        <begin position="20"/>
        <end position="45"/>
    </location>
</feature>
<dbReference type="InterPro" id="IPR040599">
    <property type="entry name" value="PilJ_C"/>
</dbReference>
<proteinExistence type="predicted"/>
<reference evidence="4" key="1">
    <citation type="submission" date="2007-11" db="EMBL/GenBank/DDBJ databases">
        <authorList>
            <person name="Fulton L."/>
            <person name="Clifton S."/>
            <person name="Fulton B."/>
            <person name="Xu J."/>
            <person name="Minx P."/>
            <person name="Pepin K.H."/>
            <person name="Johnson M."/>
            <person name="Thiruvilangam P."/>
            <person name="Bhonagiri V."/>
            <person name="Nash W.E."/>
            <person name="Mardis E.R."/>
            <person name="Wilson R.K."/>
        </authorList>
    </citation>
    <scope>NUCLEOTIDE SEQUENCE [LARGE SCALE GENOMIC DNA]</scope>
    <source>
        <strain evidence="4">DSM 14662</strain>
    </source>
</reference>
<dbReference type="InterPro" id="IPR012902">
    <property type="entry name" value="N_methyl_site"/>
</dbReference>
<evidence type="ECO:0000259" key="3">
    <source>
        <dbReference type="Pfam" id="PF18223"/>
    </source>
</evidence>
<dbReference type="PROSITE" id="PS00409">
    <property type="entry name" value="PROKAR_NTER_METHYL"/>
    <property type="match status" value="1"/>
</dbReference>
<evidence type="ECO:0000256" key="1">
    <source>
        <dbReference type="ARBA" id="ARBA00022481"/>
    </source>
</evidence>
<dbReference type="Gene3D" id="3.30.700.10">
    <property type="entry name" value="Glycoprotein, Type 4 Pilin"/>
    <property type="match status" value="1"/>
</dbReference>
<dbReference type="AlphaFoldDB" id="B0MCN9"/>
<feature type="domain" description="Pilin PilJ C-terminal" evidence="3">
    <location>
        <begin position="162"/>
        <end position="256"/>
    </location>
</feature>
<accession>B0MCN9</accession>
<gene>
    <name evidence="4" type="ORF">ANACAC_01331</name>
</gene>
<keyword evidence="5" id="KW-1185">Reference proteome</keyword>
<dbReference type="PANTHER" id="PTHR30093:SF34">
    <property type="entry name" value="PREPILIN PEPTIDASE-DEPENDENT PROTEIN D"/>
    <property type="match status" value="1"/>
</dbReference>